<evidence type="ECO:0000256" key="1">
    <source>
        <dbReference type="SAM" id="MobiDB-lite"/>
    </source>
</evidence>
<feature type="region of interest" description="Disordered" evidence="1">
    <location>
        <begin position="244"/>
        <end position="269"/>
    </location>
</feature>
<dbReference type="InterPro" id="IPR026187">
    <property type="entry name" value="Aven"/>
</dbReference>
<dbReference type="GO" id="GO:0010972">
    <property type="term" value="P:negative regulation of G2/M transition of mitotic cell cycle"/>
    <property type="evidence" value="ECO:0007669"/>
    <property type="project" value="TreeGrafter"/>
</dbReference>
<evidence type="ECO:0000313" key="3">
    <source>
        <dbReference type="Proteomes" id="UP001178461"/>
    </source>
</evidence>
<feature type="compositionally biased region" description="Low complexity" evidence="1">
    <location>
        <begin position="148"/>
        <end position="157"/>
    </location>
</feature>
<feature type="compositionally biased region" description="Polar residues" evidence="1">
    <location>
        <begin position="244"/>
        <end position="254"/>
    </location>
</feature>
<dbReference type="Proteomes" id="UP001178461">
    <property type="component" value="Chromosome 1"/>
</dbReference>
<feature type="compositionally biased region" description="Polar residues" evidence="1">
    <location>
        <begin position="170"/>
        <end position="183"/>
    </location>
</feature>
<feature type="compositionally biased region" description="Basic and acidic residues" evidence="1">
    <location>
        <begin position="30"/>
        <end position="39"/>
    </location>
</feature>
<dbReference type="EMBL" id="OX395126">
    <property type="protein sequence ID" value="CAI5764044.1"/>
    <property type="molecule type" value="Genomic_DNA"/>
</dbReference>
<proteinExistence type="predicted"/>
<feature type="compositionally biased region" description="Polar residues" evidence="1">
    <location>
        <begin position="40"/>
        <end position="49"/>
    </location>
</feature>
<gene>
    <name evidence="2" type="ORF">PODLI_1B030068</name>
</gene>
<dbReference type="PANTHER" id="PTHR16524">
    <property type="entry name" value="CELL DEATH REGULATOR AVEN"/>
    <property type="match status" value="1"/>
</dbReference>
<feature type="region of interest" description="Disordered" evidence="1">
    <location>
        <begin position="30"/>
        <end position="49"/>
    </location>
</feature>
<sequence>MASADLESQEEEKEEQGSYSRRKVVSNWHRYEDTEKETQNDNGESQRGTDFSVLLSSAGDSFTQFRFAEEKEWIAENLCPKQLSGLYVDCQSLVQALEELPLHLKLNVAKELVQDATPAILPQIKLKSSEVPKKSAPLQQSMGQNTVASNSSSSADSVGHLPLPNKDGFGSSSEALQKCSSVTHQEDQLDDDLDQLLKLDAPIHPENFELETISHDRLSGDDLKMPHEVNDLLELDGTEQICSASQQQEATSKNISEEDLEDWLDSMIS</sequence>
<reference evidence="2" key="1">
    <citation type="submission" date="2022-12" db="EMBL/GenBank/DDBJ databases">
        <authorList>
            <person name="Alioto T."/>
            <person name="Alioto T."/>
            <person name="Gomez Garrido J."/>
        </authorList>
    </citation>
    <scope>NUCLEOTIDE SEQUENCE</scope>
</reference>
<feature type="compositionally biased region" description="Polar residues" evidence="1">
    <location>
        <begin position="137"/>
        <end position="147"/>
    </location>
</feature>
<protein>
    <recommendedName>
        <fullName evidence="4">Apoptosis and caspase activation inhibitor</fullName>
    </recommendedName>
</protein>
<dbReference type="PANTHER" id="PTHR16524:SF2">
    <property type="entry name" value="CELL DEATH REGULATOR AVEN"/>
    <property type="match status" value="1"/>
</dbReference>
<dbReference type="AlphaFoldDB" id="A0AA35JRQ0"/>
<feature type="region of interest" description="Disordered" evidence="1">
    <location>
        <begin position="1"/>
        <end position="22"/>
    </location>
</feature>
<name>A0AA35JRQ0_9SAUR</name>
<feature type="compositionally biased region" description="Acidic residues" evidence="1">
    <location>
        <begin position="257"/>
        <end position="269"/>
    </location>
</feature>
<accession>A0AA35JRQ0</accession>
<keyword evidence="3" id="KW-1185">Reference proteome</keyword>
<feature type="region of interest" description="Disordered" evidence="1">
    <location>
        <begin position="130"/>
        <end position="187"/>
    </location>
</feature>
<evidence type="ECO:0008006" key="4">
    <source>
        <dbReference type="Google" id="ProtNLM"/>
    </source>
</evidence>
<evidence type="ECO:0000313" key="2">
    <source>
        <dbReference type="EMBL" id="CAI5764044.1"/>
    </source>
</evidence>
<organism evidence="2 3">
    <name type="scientific">Podarcis lilfordi</name>
    <name type="common">Lilford's wall lizard</name>
    <dbReference type="NCBI Taxonomy" id="74358"/>
    <lineage>
        <taxon>Eukaryota</taxon>
        <taxon>Metazoa</taxon>
        <taxon>Chordata</taxon>
        <taxon>Craniata</taxon>
        <taxon>Vertebrata</taxon>
        <taxon>Euteleostomi</taxon>
        <taxon>Lepidosauria</taxon>
        <taxon>Squamata</taxon>
        <taxon>Bifurcata</taxon>
        <taxon>Unidentata</taxon>
        <taxon>Episquamata</taxon>
        <taxon>Laterata</taxon>
        <taxon>Lacertibaenia</taxon>
        <taxon>Lacertidae</taxon>
        <taxon>Podarcis</taxon>
    </lineage>
</organism>